<name>A0A484BWE6_DRONA</name>
<reference evidence="1 2" key="1">
    <citation type="journal article" date="2019" name="J. Hered.">
        <title>An Improved Genome Assembly for Drosophila navojoa, the Basal Species in the mojavensis Cluster.</title>
        <authorList>
            <person name="Vanderlinde T."/>
            <person name="Dupim E.G."/>
            <person name="Nazario-Yepiz N.O."/>
            <person name="Carvalho A.B."/>
        </authorList>
    </citation>
    <scope>NUCLEOTIDE SEQUENCE [LARGE SCALE GENOMIC DNA]</scope>
    <source>
        <strain evidence="1">Navoj_Jal97</strain>
        <tissue evidence="1">Whole organism</tissue>
    </source>
</reference>
<dbReference type="EMBL" id="LSRL02000002">
    <property type="protein sequence ID" value="TDG53033.1"/>
    <property type="molecule type" value="Genomic_DNA"/>
</dbReference>
<evidence type="ECO:0000313" key="1">
    <source>
        <dbReference type="EMBL" id="TDG53033.1"/>
    </source>
</evidence>
<accession>A0A484BWE6</accession>
<dbReference type="Proteomes" id="UP000295192">
    <property type="component" value="Unassembled WGS sequence"/>
</dbReference>
<organism evidence="1 2">
    <name type="scientific">Drosophila navojoa</name>
    <name type="common">Fruit fly</name>
    <dbReference type="NCBI Taxonomy" id="7232"/>
    <lineage>
        <taxon>Eukaryota</taxon>
        <taxon>Metazoa</taxon>
        <taxon>Ecdysozoa</taxon>
        <taxon>Arthropoda</taxon>
        <taxon>Hexapoda</taxon>
        <taxon>Insecta</taxon>
        <taxon>Pterygota</taxon>
        <taxon>Neoptera</taxon>
        <taxon>Endopterygota</taxon>
        <taxon>Diptera</taxon>
        <taxon>Brachycera</taxon>
        <taxon>Muscomorpha</taxon>
        <taxon>Ephydroidea</taxon>
        <taxon>Drosophilidae</taxon>
        <taxon>Drosophila</taxon>
    </lineage>
</organism>
<gene>
    <name evidence="1" type="ORF">AWZ03_000576</name>
</gene>
<comment type="caution">
    <text evidence="1">The sequence shown here is derived from an EMBL/GenBank/DDBJ whole genome shotgun (WGS) entry which is preliminary data.</text>
</comment>
<keyword evidence="2" id="KW-1185">Reference proteome</keyword>
<protein>
    <submittedName>
        <fullName evidence="1">Uncharacterized protein</fullName>
    </submittedName>
</protein>
<sequence length="107" mass="11327">MCPVRIDSQLGTHESAGLRNECVVAVAVVVVVAVAEAMAVGEHSPVDDGVSTDACYLDPRRIEVQLWTTAPLGWGSGQCNVVSMHVESSDERRVVSGERRATSSDCG</sequence>
<proteinExistence type="predicted"/>
<dbReference type="AlphaFoldDB" id="A0A484BWE6"/>
<evidence type="ECO:0000313" key="2">
    <source>
        <dbReference type="Proteomes" id="UP000295192"/>
    </source>
</evidence>